<protein>
    <recommendedName>
        <fullName evidence="3">DUF4304 domain-containing protein</fullName>
    </recommendedName>
</protein>
<evidence type="ECO:0008006" key="3">
    <source>
        <dbReference type="Google" id="ProtNLM"/>
    </source>
</evidence>
<dbReference type="EMBL" id="VLKO01000003">
    <property type="protein sequence ID" value="TWI01154.1"/>
    <property type="molecule type" value="Genomic_DNA"/>
</dbReference>
<proteinExistence type="predicted"/>
<accession>A0ABY3FLH3</accession>
<reference evidence="1 2" key="1">
    <citation type="journal article" date="2015" name="Stand. Genomic Sci.">
        <title>Genomic Encyclopedia of Bacterial and Archaeal Type Strains, Phase III: the genomes of soil and plant-associated and newly described type strains.</title>
        <authorList>
            <person name="Whitman W.B."/>
            <person name="Woyke T."/>
            <person name="Klenk H.P."/>
            <person name="Zhou Y."/>
            <person name="Lilburn T.G."/>
            <person name="Beck B.J."/>
            <person name="De Vos P."/>
            <person name="Vandamme P."/>
            <person name="Eisen J.A."/>
            <person name="Garrity G."/>
            <person name="Hugenholtz P."/>
            <person name="Kyrpides N.C."/>
        </authorList>
    </citation>
    <scope>NUCLEOTIDE SEQUENCE [LARGE SCALE GENOMIC DNA]</scope>
    <source>
        <strain evidence="1 2">CGMCC 1.6847</strain>
    </source>
</reference>
<name>A0ABY3FLH3_9FLAO</name>
<evidence type="ECO:0000313" key="1">
    <source>
        <dbReference type="EMBL" id="TWI01154.1"/>
    </source>
</evidence>
<organism evidence="1 2">
    <name type="scientific">Flavobacterium tiangeerense</name>
    <dbReference type="NCBI Taxonomy" id="459471"/>
    <lineage>
        <taxon>Bacteria</taxon>
        <taxon>Pseudomonadati</taxon>
        <taxon>Bacteroidota</taxon>
        <taxon>Flavobacteriia</taxon>
        <taxon>Flavobacteriales</taxon>
        <taxon>Flavobacteriaceae</taxon>
        <taxon>Flavobacterium</taxon>
    </lineage>
</organism>
<comment type="caution">
    <text evidence="1">The sequence shown here is derived from an EMBL/GenBank/DDBJ whole genome shotgun (WGS) entry which is preliminary data.</text>
</comment>
<keyword evidence="2" id="KW-1185">Reference proteome</keyword>
<sequence>MKKSDKKEFVFEKLLQLLKPKGYYLVKTGLDPTFVLKKENQIISFFFNFKDGGQISFSKILISLPIVEDIMFEIKKPNQDYSFIDEKKNFLITIQDKYTLMPEGYFSGVGYDVNNEVELSFFTNWITNYLKIEGAKFIERYSYLPNVLSEMDILEANGLNWNNKEKGILSGSLDAYFRGLIISKLCNDAYFYKKIEKMNEKFNEVGYEEWLPYYEKLKERLKSVEPIYNI</sequence>
<dbReference type="Proteomes" id="UP000317519">
    <property type="component" value="Unassembled WGS sequence"/>
</dbReference>
<evidence type="ECO:0000313" key="2">
    <source>
        <dbReference type="Proteomes" id="UP000317519"/>
    </source>
</evidence>
<gene>
    <name evidence="1" type="ORF">IQ05_00721</name>
</gene>
<dbReference type="RefSeq" id="WP_144889851.1">
    <property type="nucleotide sequence ID" value="NZ_VLKO01000003.1"/>
</dbReference>